<sequence>MNQMDKKGEIVYIGNFLYPDGNAAAHRVVSNGRLFRLLGYKTTFIGLDKNTKNTDSLKKTRIIYDDFEGYSIPYPNGIKGWLSYKTQFRKVKCFLEQVDNLKIVVMYGAPTISLFCALLRRWCKENNIILLTDAVDWLSASVGSIPYRIIKYIDTVYQKAYINSHVDGVICVSKYLNNYYSQKGCKTVIIPPLTDCNRFERYDNTQPKASLVYVGMPFALNGKKVSPKDFKDRLDKVIECLYELSEVGSDFEFNIYGLTREQYLSVMSSHRQLLDKLEGKIAFNGSVSHDLAMKKIAEADFSIFFRDINKGTTAGFPTKFSESISCGTPVITTNTSDIKDYLLEGENGYFVDIDDTQKMIQKMSYILTLSKEHINNMKDNAFNSKAFDYRNHEESINYFIDGIFSKSKKI</sequence>
<dbReference type="Pfam" id="PF13692">
    <property type="entry name" value="Glyco_trans_1_4"/>
    <property type="match status" value="1"/>
</dbReference>
<dbReference type="Gene3D" id="3.40.50.2000">
    <property type="entry name" value="Glycogen Phosphorylase B"/>
    <property type="match status" value="2"/>
</dbReference>
<name>F8X249_9BACT</name>
<comment type="caution">
    <text evidence="1">The sequence shown here is derived from an EMBL/GenBank/DDBJ whole genome shotgun (WGS) entry which is preliminary data.</text>
</comment>
<proteinExistence type="predicted"/>
<evidence type="ECO:0008006" key="3">
    <source>
        <dbReference type="Google" id="ProtNLM"/>
    </source>
</evidence>
<dbReference type="CDD" id="cd03801">
    <property type="entry name" value="GT4_PimA-like"/>
    <property type="match status" value="1"/>
</dbReference>
<dbReference type="STRING" id="742767.HMPREF9456_02129"/>
<accession>F8X249</accession>
<evidence type="ECO:0000313" key="2">
    <source>
        <dbReference type="Proteomes" id="UP000006420"/>
    </source>
</evidence>
<dbReference type="PANTHER" id="PTHR12526:SF630">
    <property type="entry name" value="GLYCOSYLTRANSFERASE"/>
    <property type="match status" value="1"/>
</dbReference>
<reference evidence="1 2" key="1">
    <citation type="submission" date="2011-04" db="EMBL/GenBank/DDBJ databases">
        <title>The Genome Sequence of Dysgonomonas mossii DSM 22836.</title>
        <authorList>
            <consortium name="The Broad Institute Genome Sequencing Platform"/>
            <person name="Earl A."/>
            <person name="Ward D."/>
            <person name="Feldgarden M."/>
            <person name="Gevers D."/>
            <person name="Pudlo N."/>
            <person name="Martens E."/>
            <person name="Allen-Vercoe E."/>
            <person name="Young S.K."/>
            <person name="Zeng Q."/>
            <person name="Gargeya S."/>
            <person name="Fitzgerald M."/>
            <person name="Haas B."/>
            <person name="Abouelleil A."/>
            <person name="Alvarado L."/>
            <person name="Arachchi H.M."/>
            <person name="Berlin A."/>
            <person name="Brown A."/>
            <person name="Chapman S.B."/>
            <person name="Chen Z."/>
            <person name="Dunbar C."/>
            <person name="Freedman E."/>
            <person name="Gearin G."/>
            <person name="Gellesch M."/>
            <person name="Goldberg J."/>
            <person name="Griggs A."/>
            <person name="Gujja S."/>
            <person name="Heiman D."/>
            <person name="Howarth C."/>
            <person name="Larson L."/>
            <person name="Lui A."/>
            <person name="MacDonald P.J.P."/>
            <person name="Mehta T."/>
            <person name="Montmayeur A."/>
            <person name="Murphy C."/>
            <person name="Neiman D."/>
            <person name="Pearson M."/>
            <person name="Priest M."/>
            <person name="Roberts A."/>
            <person name="Saif S."/>
            <person name="Shea T."/>
            <person name="Shenoy N."/>
            <person name="Sisk P."/>
            <person name="Stolte C."/>
            <person name="Sykes S."/>
            <person name="Yandava C."/>
            <person name="Wortman J."/>
            <person name="Nusbaum C."/>
            <person name="Birren B."/>
        </authorList>
    </citation>
    <scope>NUCLEOTIDE SEQUENCE [LARGE SCALE GENOMIC DNA]</scope>
    <source>
        <strain evidence="1 2">DSM 22836</strain>
    </source>
</reference>
<gene>
    <name evidence="1" type="ORF">HMPREF9456_02129</name>
</gene>
<evidence type="ECO:0000313" key="1">
    <source>
        <dbReference type="EMBL" id="EGK05865.1"/>
    </source>
</evidence>
<organism evidence="1 2">
    <name type="scientific">Dysgonomonas mossii DSM 22836</name>
    <dbReference type="NCBI Taxonomy" id="742767"/>
    <lineage>
        <taxon>Bacteria</taxon>
        <taxon>Pseudomonadati</taxon>
        <taxon>Bacteroidota</taxon>
        <taxon>Bacteroidia</taxon>
        <taxon>Bacteroidales</taxon>
        <taxon>Dysgonomonadaceae</taxon>
        <taxon>Dysgonomonas</taxon>
    </lineage>
</organism>
<protein>
    <recommendedName>
        <fullName evidence="3">Glycosyl transferase family 1 domain-containing protein</fullName>
    </recommendedName>
</protein>
<keyword evidence="2" id="KW-1185">Reference proteome</keyword>
<dbReference type="OrthoDB" id="1936552at2"/>
<dbReference type="EMBL" id="ADLW01000010">
    <property type="protein sequence ID" value="EGK05865.1"/>
    <property type="molecule type" value="Genomic_DNA"/>
</dbReference>
<dbReference type="HOGENOM" id="CLU_009583_42_0_10"/>
<dbReference type="PANTHER" id="PTHR12526">
    <property type="entry name" value="GLYCOSYLTRANSFERASE"/>
    <property type="match status" value="1"/>
</dbReference>
<dbReference type="SUPFAM" id="SSF53756">
    <property type="entry name" value="UDP-Glycosyltransferase/glycogen phosphorylase"/>
    <property type="match status" value="1"/>
</dbReference>
<dbReference type="Proteomes" id="UP000006420">
    <property type="component" value="Unassembled WGS sequence"/>
</dbReference>
<dbReference type="eggNOG" id="COG0438">
    <property type="taxonomic scope" value="Bacteria"/>
</dbReference>
<dbReference type="AlphaFoldDB" id="F8X249"/>